<dbReference type="VEuPathDB" id="VectorBase:AFUN015242"/>
<protein>
    <submittedName>
        <fullName evidence="1">Uncharacterized protein</fullName>
    </submittedName>
</protein>
<evidence type="ECO:0000313" key="1">
    <source>
        <dbReference type="EnsemblMetazoa" id="AFUN015242-PA"/>
    </source>
</evidence>
<organism evidence="1">
    <name type="scientific">Anopheles funestus</name>
    <name type="common">African malaria mosquito</name>
    <dbReference type="NCBI Taxonomy" id="62324"/>
    <lineage>
        <taxon>Eukaryota</taxon>
        <taxon>Metazoa</taxon>
        <taxon>Ecdysozoa</taxon>
        <taxon>Arthropoda</taxon>
        <taxon>Hexapoda</taxon>
        <taxon>Insecta</taxon>
        <taxon>Pterygota</taxon>
        <taxon>Neoptera</taxon>
        <taxon>Endopterygota</taxon>
        <taxon>Diptera</taxon>
        <taxon>Nematocera</taxon>
        <taxon>Culicoidea</taxon>
        <taxon>Culicidae</taxon>
        <taxon>Anophelinae</taxon>
        <taxon>Anopheles</taxon>
    </lineage>
</organism>
<dbReference type="AlphaFoldDB" id="A0A182S4C8"/>
<name>A0A182S4C8_ANOFN</name>
<dbReference type="EnsemblMetazoa" id="AFUN015242-RA">
    <property type="protein sequence ID" value="AFUN015242-PA"/>
    <property type="gene ID" value="AFUN015242"/>
</dbReference>
<proteinExistence type="predicted"/>
<reference evidence="1" key="1">
    <citation type="submission" date="2020-05" db="UniProtKB">
        <authorList>
            <consortium name="EnsemblMetazoa"/>
        </authorList>
    </citation>
    <scope>IDENTIFICATION</scope>
    <source>
        <strain evidence="1">FUMOZ</strain>
    </source>
</reference>
<sequence length="27" mass="3207">MKFFGSTVSTVHTFFSQSRTRRARNRT</sequence>
<accession>A0A182S4C8</accession>